<dbReference type="InterPro" id="IPR001915">
    <property type="entry name" value="Peptidase_M48"/>
</dbReference>
<dbReference type="EMBL" id="FOSV01000002">
    <property type="protein sequence ID" value="SFK55946.1"/>
    <property type="molecule type" value="Genomic_DNA"/>
</dbReference>
<feature type="transmembrane region" description="Helical" evidence="12">
    <location>
        <begin position="87"/>
        <end position="108"/>
    </location>
</feature>
<dbReference type="GO" id="GO:0004222">
    <property type="term" value="F:metalloendopeptidase activity"/>
    <property type="evidence" value="ECO:0007669"/>
    <property type="project" value="InterPro"/>
</dbReference>
<reference evidence="15" key="1">
    <citation type="submission" date="2016-10" db="EMBL/GenBank/DDBJ databases">
        <authorList>
            <person name="Varghese N."/>
            <person name="Submissions S."/>
        </authorList>
    </citation>
    <scope>NUCLEOTIDE SEQUENCE [LARGE SCALE GENOMIC DNA]</scope>
    <source>
        <strain evidence="15">CGMCC 1.6474</strain>
    </source>
</reference>
<dbReference type="Proteomes" id="UP000198804">
    <property type="component" value="Unassembled WGS sequence"/>
</dbReference>
<evidence type="ECO:0000313" key="14">
    <source>
        <dbReference type="EMBL" id="SFK55946.1"/>
    </source>
</evidence>
<protein>
    <submittedName>
        <fullName evidence="14">Zn-dependent protease with chaperone function</fullName>
    </submittedName>
</protein>
<feature type="transmembrane region" description="Helical" evidence="12">
    <location>
        <begin position="189"/>
        <end position="211"/>
    </location>
</feature>
<evidence type="ECO:0000256" key="8">
    <source>
        <dbReference type="ARBA" id="ARBA00022833"/>
    </source>
</evidence>
<dbReference type="Gene3D" id="3.30.2010.10">
    <property type="entry name" value="Metalloproteases ('zincins'), catalytic domain"/>
    <property type="match status" value="1"/>
</dbReference>
<feature type="transmembrane region" description="Helical" evidence="12">
    <location>
        <begin position="624"/>
        <end position="644"/>
    </location>
</feature>
<evidence type="ECO:0000256" key="5">
    <source>
        <dbReference type="ARBA" id="ARBA00022692"/>
    </source>
</evidence>
<keyword evidence="6" id="KW-0479">Metal-binding</keyword>
<keyword evidence="5 12" id="KW-0812">Transmembrane</keyword>
<dbReference type="AlphaFoldDB" id="A0A1I4AJQ2"/>
<keyword evidence="4 14" id="KW-0645">Protease</keyword>
<evidence type="ECO:0000256" key="9">
    <source>
        <dbReference type="ARBA" id="ARBA00022989"/>
    </source>
</evidence>
<dbReference type="GO" id="GO:0005886">
    <property type="term" value="C:plasma membrane"/>
    <property type="evidence" value="ECO:0007669"/>
    <property type="project" value="UniProtKB-SubCell"/>
</dbReference>
<evidence type="ECO:0000256" key="6">
    <source>
        <dbReference type="ARBA" id="ARBA00022723"/>
    </source>
</evidence>
<evidence type="ECO:0000256" key="4">
    <source>
        <dbReference type="ARBA" id="ARBA00022670"/>
    </source>
</evidence>
<dbReference type="InterPro" id="IPR050083">
    <property type="entry name" value="HtpX_protease"/>
</dbReference>
<keyword evidence="10" id="KW-0482">Metalloprotease</keyword>
<organism evidence="14 15">
    <name type="scientific">Methylorubrum salsuginis</name>
    <dbReference type="NCBI Taxonomy" id="414703"/>
    <lineage>
        <taxon>Bacteria</taxon>
        <taxon>Pseudomonadati</taxon>
        <taxon>Pseudomonadota</taxon>
        <taxon>Alphaproteobacteria</taxon>
        <taxon>Hyphomicrobiales</taxon>
        <taxon>Methylobacteriaceae</taxon>
        <taxon>Methylorubrum</taxon>
    </lineage>
</organism>
<gene>
    <name evidence="14" type="ORF">SAMN04488125_102403</name>
</gene>
<sequence length="794" mass="83406">MQQGRPTIDEAGRFGRHPFVEKKTNEVAPNLSRRIEGLCPARCLSWRRTIFRLSGSLRTASRHVFPALQEVTIPEASSSHAPARTRALARLVAATVLLPLGLLLLGVWEMRRGADDRALFHAERQRLDAVVAEWEARAPPDGRFDPGQQFRSGGRTYGGPLALAKARSARDEAAHLATVMDWRVLLPPVVVAGGALAAGLSLLILLAGAVLGRLGRASRDTLVRGFSLMRRLLPVALSLQILAATAAFVAAIAFEAAVLLQGRFDGGAMKLLVVAAVAVGAAVLVAGSTVLGLRRALGAFEPDPLPILGRTVTPAEAPGLWRLVEGLAARLGALKPEAVVVGLTEGFFVSAGPAVLEPGGTRVEGRILYLPLPYLALMRGDEVAAIIGHELAHYAGDDTTYSQRFLPIYAGVERSLGAVAEGHQGALGLLGPSLRLGLFVMERFHLAVRHWSRTREFAADAAGAGATSADASARALLRTGAVAPRIQETLQAASEAPEAAPADLVAAALDRTVRHGLDDPAAHWQEQQAHPTDTHPPTRERVAALGRTIDADLLAAAGAVPPPSALGALAAYFADPAGLSRAASADFLGVLRAREAAFHAHLEATVAEVGSEERVLRAHHRPRGLALAVGGGLLAAIGVAIALFGVPGIHARDNGLLLAVALGLGALLAGAGALVLRKGEPVTLVLSPEGLRSPGLDRAIGWDEIADLDMTLRQNGLVMRLLLPPEAPWPQRRPGRHGVKLDTKHRIVTLALALPRGMKPPGLADLIVRYQDAAQARQLLAETGARASSETVPA</sequence>
<evidence type="ECO:0000256" key="11">
    <source>
        <dbReference type="ARBA" id="ARBA00023136"/>
    </source>
</evidence>
<evidence type="ECO:0000256" key="2">
    <source>
        <dbReference type="ARBA" id="ARBA00004651"/>
    </source>
</evidence>
<keyword evidence="3" id="KW-1003">Cell membrane</keyword>
<dbReference type="PANTHER" id="PTHR43221">
    <property type="entry name" value="PROTEASE HTPX"/>
    <property type="match status" value="1"/>
</dbReference>
<keyword evidence="7" id="KW-0378">Hydrolase</keyword>
<feature type="transmembrane region" description="Helical" evidence="12">
    <location>
        <begin position="656"/>
        <end position="676"/>
    </location>
</feature>
<evidence type="ECO:0000259" key="13">
    <source>
        <dbReference type="Pfam" id="PF01435"/>
    </source>
</evidence>
<dbReference type="STRING" id="414703.SAMN04488125_102403"/>
<keyword evidence="15" id="KW-1185">Reference proteome</keyword>
<keyword evidence="11 12" id="KW-0472">Membrane</keyword>
<feature type="transmembrane region" description="Helical" evidence="12">
    <location>
        <begin position="232"/>
        <end position="259"/>
    </location>
</feature>
<comment type="subcellular location">
    <subcellularLocation>
        <location evidence="2">Cell membrane</location>
        <topology evidence="2">Multi-pass membrane protein</topology>
    </subcellularLocation>
</comment>
<evidence type="ECO:0000256" key="12">
    <source>
        <dbReference type="SAM" id="Phobius"/>
    </source>
</evidence>
<keyword evidence="8" id="KW-0862">Zinc</keyword>
<evidence type="ECO:0000256" key="7">
    <source>
        <dbReference type="ARBA" id="ARBA00022801"/>
    </source>
</evidence>
<proteinExistence type="predicted"/>
<dbReference type="PANTHER" id="PTHR43221:SF1">
    <property type="entry name" value="PROTEASE HTPX"/>
    <property type="match status" value="1"/>
</dbReference>
<dbReference type="GO" id="GO:0046872">
    <property type="term" value="F:metal ion binding"/>
    <property type="evidence" value="ECO:0007669"/>
    <property type="project" value="UniProtKB-KW"/>
</dbReference>
<feature type="domain" description="Peptidase M48" evidence="13">
    <location>
        <begin position="377"/>
        <end position="546"/>
    </location>
</feature>
<evidence type="ECO:0000313" key="15">
    <source>
        <dbReference type="Proteomes" id="UP000198804"/>
    </source>
</evidence>
<dbReference type="Pfam" id="PF01435">
    <property type="entry name" value="Peptidase_M48"/>
    <property type="match status" value="1"/>
</dbReference>
<accession>A0A1I4AJQ2</accession>
<evidence type="ECO:0000256" key="1">
    <source>
        <dbReference type="ARBA" id="ARBA00001947"/>
    </source>
</evidence>
<feature type="transmembrane region" description="Helical" evidence="12">
    <location>
        <begin position="271"/>
        <end position="293"/>
    </location>
</feature>
<comment type="cofactor">
    <cofactor evidence="1">
        <name>Zn(2+)</name>
        <dbReference type="ChEBI" id="CHEBI:29105"/>
    </cofactor>
</comment>
<keyword evidence="9 12" id="KW-1133">Transmembrane helix</keyword>
<evidence type="ECO:0000256" key="10">
    <source>
        <dbReference type="ARBA" id="ARBA00023049"/>
    </source>
</evidence>
<evidence type="ECO:0000256" key="3">
    <source>
        <dbReference type="ARBA" id="ARBA00022475"/>
    </source>
</evidence>
<dbReference type="GO" id="GO:0006508">
    <property type="term" value="P:proteolysis"/>
    <property type="evidence" value="ECO:0007669"/>
    <property type="project" value="UniProtKB-KW"/>
</dbReference>
<name>A0A1I4AJQ2_9HYPH</name>